<sequence>MYENDSDVFLINIKLEKKNKNAIAAISQLISDYEYRINKNKQVHFMVLKINYSFNKDLENRKIVINELKSFYLEEINFANVHLQDHRNWSSNYNANSGRLIISPSFYNKNKNKDSEISYIKTFKELKQLN</sequence>
<evidence type="ECO:0000313" key="1">
    <source>
        <dbReference type="EMBL" id="BBU47895.1"/>
    </source>
</evidence>
<organism evidence="1 2">
    <name type="scientific">Mycoplasmopsis felis</name>
    <dbReference type="NCBI Taxonomy" id="33923"/>
    <lineage>
        <taxon>Bacteria</taxon>
        <taxon>Bacillati</taxon>
        <taxon>Mycoplasmatota</taxon>
        <taxon>Mycoplasmoidales</taxon>
        <taxon>Metamycoplasmataceae</taxon>
        <taxon>Mycoplasmopsis</taxon>
    </lineage>
</organism>
<dbReference type="KEGG" id="mfel:JPM2_5880"/>
<accession>A0A809RSG9</accession>
<dbReference type="NCBIfam" id="NF045956">
    <property type="entry name" value="restrict_UpaP162"/>
    <property type="match status" value="1"/>
</dbReference>
<proteinExistence type="predicted"/>
<reference evidence="1 2" key="1">
    <citation type="submission" date="2020-01" db="EMBL/GenBank/DDBJ databases">
        <title>Complete genome sequence of Mycoplasma felis strain Myco-2.</title>
        <authorList>
            <person name="Kinoshita Y."/>
            <person name="Niwa H."/>
            <person name="Uchida-Fujii E."/>
            <person name="Nukada T."/>
        </authorList>
    </citation>
    <scope>NUCLEOTIDE SEQUENCE [LARGE SCALE GENOMIC DNA]</scope>
    <source>
        <strain evidence="1 2">Myco-2</strain>
    </source>
</reference>
<keyword evidence="2" id="KW-1185">Reference proteome</keyword>
<gene>
    <name evidence="1" type="ORF">JPM2_5880</name>
</gene>
<name>A0A809RSG9_9BACT</name>
<dbReference type="EMBL" id="AP022325">
    <property type="protein sequence ID" value="BBU47895.1"/>
    <property type="molecule type" value="Genomic_DNA"/>
</dbReference>
<evidence type="ECO:0000313" key="2">
    <source>
        <dbReference type="Proteomes" id="UP000464317"/>
    </source>
</evidence>
<dbReference type="AlphaFoldDB" id="A0A809RSG9"/>
<dbReference type="Proteomes" id="UP000464317">
    <property type="component" value="Chromosome"/>
</dbReference>
<protein>
    <submittedName>
        <fullName evidence="1">Uncharacterized protein</fullName>
    </submittedName>
</protein>